<dbReference type="Gene3D" id="2.30.110.20">
    <property type="entry name" value="Hcp1-like"/>
    <property type="match status" value="1"/>
</dbReference>
<evidence type="ECO:0000313" key="2">
    <source>
        <dbReference type="Proteomes" id="UP001149719"/>
    </source>
</evidence>
<dbReference type="RefSeq" id="WP_269123077.1">
    <property type="nucleotide sequence ID" value="NZ_JAPUBN010000011.1"/>
</dbReference>
<dbReference type="EMBL" id="JAPUBN010000011">
    <property type="protein sequence ID" value="MCZ2720857.1"/>
    <property type="molecule type" value="Genomic_DNA"/>
</dbReference>
<reference evidence="1" key="1">
    <citation type="submission" date="2022-12" db="EMBL/GenBank/DDBJ databases">
        <title>Marinomonas 15G1-11 sp. nov, isolated from marine algae.</title>
        <authorList>
            <person name="Butt M."/>
            <person name="Choi D.G."/>
            <person name="Kim J.M."/>
            <person name="Lee J.K."/>
            <person name="Baek J.H."/>
            <person name="Jeon C.O."/>
        </authorList>
    </citation>
    <scope>NUCLEOTIDE SEQUENCE</scope>
    <source>
        <strain evidence="1">15G1-11</strain>
    </source>
</reference>
<dbReference type="Pfam" id="PF05638">
    <property type="entry name" value="T6SS_HCP"/>
    <property type="match status" value="1"/>
</dbReference>
<organism evidence="1 2">
    <name type="scientific">Marinomonas phaeophyticola</name>
    <dbReference type="NCBI Taxonomy" id="3004091"/>
    <lineage>
        <taxon>Bacteria</taxon>
        <taxon>Pseudomonadati</taxon>
        <taxon>Pseudomonadota</taxon>
        <taxon>Gammaproteobacteria</taxon>
        <taxon>Oceanospirillales</taxon>
        <taxon>Oceanospirillaceae</taxon>
        <taxon>Marinomonas</taxon>
    </lineage>
</organism>
<sequence>MASIFMRIDGLTDIKGAATVEDIGGKKGFFAINSMTWAASRSVSVNIGNANNADTGTISSSPVSISRASDGASPYLTTFLFAPGKDGKTIEIVLTKPDRGGEGVVPYLIITLEGARVGDYSVSGFDGGLPDESFSLVYTSVSQVYYYEDENGTIAKGDTVKFDCPTAKLVSKASL</sequence>
<proteinExistence type="predicted"/>
<accession>A0ABT4JS55</accession>
<evidence type="ECO:0000313" key="1">
    <source>
        <dbReference type="EMBL" id="MCZ2720857.1"/>
    </source>
</evidence>
<dbReference type="InterPro" id="IPR008514">
    <property type="entry name" value="T6SS_Hcp"/>
</dbReference>
<name>A0ABT4JS55_9GAMM</name>
<comment type="caution">
    <text evidence="1">The sequence shown here is derived from an EMBL/GenBank/DDBJ whole genome shotgun (WGS) entry which is preliminary data.</text>
</comment>
<dbReference type="SUPFAM" id="SSF141452">
    <property type="entry name" value="Hcp1-like"/>
    <property type="match status" value="1"/>
</dbReference>
<gene>
    <name evidence="1" type="ORF">O1D97_04160</name>
</gene>
<protein>
    <submittedName>
        <fullName evidence="1">Type VI secretion system tube protein Hcp</fullName>
    </submittedName>
</protein>
<dbReference type="InterPro" id="IPR036624">
    <property type="entry name" value="Hcp1-lik_sf"/>
</dbReference>
<keyword evidence="2" id="KW-1185">Reference proteome</keyword>
<dbReference type="Proteomes" id="UP001149719">
    <property type="component" value="Unassembled WGS sequence"/>
</dbReference>